<comment type="caution">
    <text evidence="4">The sequence shown here is derived from an EMBL/GenBank/DDBJ whole genome shotgun (WGS) entry which is preliminary data.</text>
</comment>
<organism evidence="4 5">
    <name type="scientific">Lithospermum erythrorhizon</name>
    <name type="common">Purple gromwell</name>
    <name type="synonym">Lithospermum officinale var. erythrorhizon</name>
    <dbReference type="NCBI Taxonomy" id="34254"/>
    <lineage>
        <taxon>Eukaryota</taxon>
        <taxon>Viridiplantae</taxon>
        <taxon>Streptophyta</taxon>
        <taxon>Embryophyta</taxon>
        <taxon>Tracheophyta</taxon>
        <taxon>Spermatophyta</taxon>
        <taxon>Magnoliopsida</taxon>
        <taxon>eudicotyledons</taxon>
        <taxon>Gunneridae</taxon>
        <taxon>Pentapetalae</taxon>
        <taxon>asterids</taxon>
        <taxon>lamiids</taxon>
        <taxon>Boraginales</taxon>
        <taxon>Boraginaceae</taxon>
        <taxon>Boraginoideae</taxon>
        <taxon>Lithospermeae</taxon>
        <taxon>Lithospermum</taxon>
    </lineage>
</organism>
<feature type="region of interest" description="Disordered" evidence="2">
    <location>
        <begin position="1"/>
        <end position="27"/>
    </location>
</feature>
<feature type="compositionally biased region" description="Basic and acidic residues" evidence="2">
    <location>
        <begin position="9"/>
        <end position="27"/>
    </location>
</feature>
<keyword evidence="3" id="KW-0812">Transmembrane</keyword>
<gene>
    <name evidence="4" type="ORF">LIER_11288</name>
</gene>
<keyword evidence="1" id="KW-0175">Coiled coil</keyword>
<name>A0AAV3PRI2_LITER</name>
<evidence type="ECO:0000256" key="3">
    <source>
        <dbReference type="SAM" id="Phobius"/>
    </source>
</evidence>
<feature type="coiled-coil region" evidence="1">
    <location>
        <begin position="111"/>
        <end position="229"/>
    </location>
</feature>
<sequence>MADMNGQFSDDRTVDIAGDDVPKSDSKTETIAALEQENRKLVHEKDAIKFRIGDLKQSVEDAENERNKLLLELKESKDEIKTLGSVAARASELEGEVSRLQHDLISTTSELDEVTRELSGVKSALDGSEKKENDKSKEYEAVLAERDLLIEKLGKLEAKENGYLKEMNEKEMEIGNLRAKVEELKVAAGKSGDDKKGMDNLKRELEMRVRELERKLEDKERVINGFEEKETGRLMTGDFYIGWPLIAGSAVCAVGLTGVVFYLHQEKRN</sequence>
<dbReference type="SUPFAM" id="SSF57997">
    <property type="entry name" value="Tropomyosin"/>
    <property type="match status" value="1"/>
</dbReference>
<evidence type="ECO:0000256" key="2">
    <source>
        <dbReference type="SAM" id="MobiDB-lite"/>
    </source>
</evidence>
<dbReference type="Gene3D" id="1.10.287.1490">
    <property type="match status" value="1"/>
</dbReference>
<evidence type="ECO:0000313" key="5">
    <source>
        <dbReference type="Proteomes" id="UP001454036"/>
    </source>
</evidence>
<dbReference type="EMBL" id="BAABME010002081">
    <property type="protein sequence ID" value="GAA0152930.1"/>
    <property type="molecule type" value="Genomic_DNA"/>
</dbReference>
<keyword evidence="3" id="KW-1133">Transmembrane helix</keyword>
<proteinExistence type="predicted"/>
<accession>A0AAV3PRI2</accession>
<evidence type="ECO:0000313" key="4">
    <source>
        <dbReference type="EMBL" id="GAA0152930.1"/>
    </source>
</evidence>
<feature type="transmembrane region" description="Helical" evidence="3">
    <location>
        <begin position="240"/>
        <end position="263"/>
    </location>
</feature>
<protein>
    <submittedName>
        <fullName evidence="4">Uncharacterized protein</fullName>
    </submittedName>
</protein>
<dbReference type="AlphaFoldDB" id="A0AAV3PRI2"/>
<reference evidence="4 5" key="1">
    <citation type="submission" date="2024-01" db="EMBL/GenBank/DDBJ databases">
        <title>The complete chloroplast genome sequence of Lithospermum erythrorhizon: insights into the phylogenetic relationship among Boraginaceae species and the maternal lineages of purple gromwells.</title>
        <authorList>
            <person name="Okada T."/>
            <person name="Watanabe K."/>
        </authorList>
    </citation>
    <scope>NUCLEOTIDE SEQUENCE [LARGE SCALE GENOMIC DNA]</scope>
</reference>
<keyword evidence="5" id="KW-1185">Reference proteome</keyword>
<evidence type="ECO:0000256" key="1">
    <source>
        <dbReference type="SAM" id="Coils"/>
    </source>
</evidence>
<dbReference type="Proteomes" id="UP001454036">
    <property type="component" value="Unassembled WGS sequence"/>
</dbReference>
<keyword evidence="3" id="KW-0472">Membrane</keyword>